<proteinExistence type="predicted"/>
<comment type="caution">
    <text evidence="2">The sequence shown here is derived from an EMBL/GenBank/DDBJ whole genome shotgun (WGS) entry which is preliminary data.</text>
</comment>
<evidence type="ECO:0000313" key="3">
    <source>
        <dbReference type="Proteomes" id="UP001302676"/>
    </source>
</evidence>
<dbReference type="PANTHER" id="PTHR47543:SF2">
    <property type="entry name" value="RNA POLYMERASE II TRANSCRIPTION FACTOR SIII SUBUNIT A"/>
    <property type="match status" value="1"/>
</dbReference>
<feature type="region of interest" description="Disordered" evidence="1">
    <location>
        <begin position="155"/>
        <end position="175"/>
    </location>
</feature>
<dbReference type="EMBL" id="MU853555">
    <property type="protein sequence ID" value="KAK4147675.1"/>
    <property type="molecule type" value="Genomic_DNA"/>
</dbReference>
<dbReference type="PANTHER" id="PTHR47543">
    <property type="entry name" value="OS08G0169600 PROTEIN"/>
    <property type="match status" value="1"/>
</dbReference>
<dbReference type="GeneID" id="87815648"/>
<feature type="compositionally biased region" description="Basic and acidic residues" evidence="1">
    <location>
        <begin position="219"/>
        <end position="229"/>
    </location>
</feature>
<feature type="compositionally biased region" description="Acidic residues" evidence="1">
    <location>
        <begin position="295"/>
        <end position="312"/>
    </location>
</feature>
<feature type="compositionally biased region" description="Polar residues" evidence="1">
    <location>
        <begin position="263"/>
        <end position="273"/>
    </location>
</feature>
<sequence length="430" mass="47515">MVNYDSLIPPPQAHLESTGSRKGPRFLSEMCLDVAIKNVDLITELGILPESYVQPILKAVKTATQLHQLEANSTEIWDLTPQHWKRLIKRDFPILSSRHNFEPQNPKSWHKVYDKYKKLEEENIAAATAKLIQGFAAKTEQKQSRSAQLISAHEGIKLQPHHRAKPGWSLPRGKSTFMSKTKAQLQLEASRFRLGTPTGKLPVPAGQIKQAPRSMVEQARIRQQPDLKIRPPTSKAAPASNKSTQERQERESRLLRIKDANRAKQQTATNILSFSDDEDEDPVAVKSPGGLGDKDDVDDANLVEDDDDDDDLFGDRKFARLARIAASSPAEKAPALLPSPAIRPSAKRPRAVEDSDETNAAKRRRSVEEATASSSAASNAALRNHPRPSTLALRHPPRPSNPAVRPRQRGIGLSAAPGANKGRPPPPRRS</sequence>
<dbReference type="Proteomes" id="UP001302676">
    <property type="component" value="Unassembled WGS sequence"/>
</dbReference>
<dbReference type="AlphaFoldDB" id="A0AAN6VBT3"/>
<name>A0AAN6VBT3_9PEZI</name>
<reference evidence="2" key="1">
    <citation type="journal article" date="2023" name="Mol. Phylogenet. Evol.">
        <title>Genome-scale phylogeny and comparative genomics of the fungal order Sordariales.</title>
        <authorList>
            <person name="Hensen N."/>
            <person name="Bonometti L."/>
            <person name="Westerberg I."/>
            <person name="Brannstrom I.O."/>
            <person name="Guillou S."/>
            <person name="Cros-Aarteil S."/>
            <person name="Calhoun S."/>
            <person name="Haridas S."/>
            <person name="Kuo A."/>
            <person name="Mondo S."/>
            <person name="Pangilinan J."/>
            <person name="Riley R."/>
            <person name="LaButti K."/>
            <person name="Andreopoulos B."/>
            <person name="Lipzen A."/>
            <person name="Chen C."/>
            <person name="Yan M."/>
            <person name="Daum C."/>
            <person name="Ng V."/>
            <person name="Clum A."/>
            <person name="Steindorff A."/>
            <person name="Ohm R.A."/>
            <person name="Martin F."/>
            <person name="Silar P."/>
            <person name="Natvig D.O."/>
            <person name="Lalanne C."/>
            <person name="Gautier V."/>
            <person name="Ament-Velasquez S.L."/>
            <person name="Kruys A."/>
            <person name="Hutchinson M.I."/>
            <person name="Powell A.J."/>
            <person name="Barry K."/>
            <person name="Miller A.N."/>
            <person name="Grigoriev I.V."/>
            <person name="Debuchy R."/>
            <person name="Gladieux P."/>
            <person name="Hiltunen Thoren M."/>
            <person name="Johannesson H."/>
        </authorList>
    </citation>
    <scope>NUCLEOTIDE SEQUENCE</scope>
    <source>
        <strain evidence="2">CBS 141.50</strain>
    </source>
</reference>
<feature type="compositionally biased region" description="Basic and acidic residues" evidence="1">
    <location>
        <begin position="244"/>
        <end position="262"/>
    </location>
</feature>
<reference evidence="2" key="2">
    <citation type="submission" date="2023-05" db="EMBL/GenBank/DDBJ databases">
        <authorList>
            <consortium name="Lawrence Berkeley National Laboratory"/>
            <person name="Steindorff A."/>
            <person name="Hensen N."/>
            <person name="Bonometti L."/>
            <person name="Westerberg I."/>
            <person name="Brannstrom I.O."/>
            <person name="Guillou S."/>
            <person name="Cros-Aarteil S."/>
            <person name="Calhoun S."/>
            <person name="Haridas S."/>
            <person name="Kuo A."/>
            <person name="Mondo S."/>
            <person name="Pangilinan J."/>
            <person name="Riley R."/>
            <person name="Labutti K."/>
            <person name="Andreopoulos B."/>
            <person name="Lipzen A."/>
            <person name="Chen C."/>
            <person name="Yanf M."/>
            <person name="Daum C."/>
            <person name="Ng V."/>
            <person name="Clum A."/>
            <person name="Ohm R."/>
            <person name="Martin F."/>
            <person name="Silar P."/>
            <person name="Natvig D."/>
            <person name="Lalanne C."/>
            <person name="Gautier V."/>
            <person name="Ament-Velasquez S.L."/>
            <person name="Kruys A."/>
            <person name="Hutchinson M.I."/>
            <person name="Powell A.J."/>
            <person name="Barry K."/>
            <person name="Miller A.N."/>
            <person name="Grigoriev I.V."/>
            <person name="Debuchy R."/>
            <person name="Gladieux P."/>
            <person name="Thoren M.H."/>
            <person name="Johannesson H."/>
        </authorList>
    </citation>
    <scope>NUCLEOTIDE SEQUENCE</scope>
    <source>
        <strain evidence="2">CBS 141.50</strain>
    </source>
</reference>
<dbReference type="InterPro" id="IPR010684">
    <property type="entry name" value="RNA_pol_II_trans_fac_SIII_A"/>
</dbReference>
<keyword evidence="3" id="KW-1185">Reference proteome</keyword>
<dbReference type="GO" id="GO:0006368">
    <property type="term" value="P:transcription elongation by RNA polymerase II"/>
    <property type="evidence" value="ECO:0007669"/>
    <property type="project" value="InterPro"/>
</dbReference>
<organism evidence="2 3">
    <name type="scientific">Dichotomopilus funicola</name>
    <dbReference type="NCBI Taxonomy" id="1934379"/>
    <lineage>
        <taxon>Eukaryota</taxon>
        <taxon>Fungi</taxon>
        <taxon>Dikarya</taxon>
        <taxon>Ascomycota</taxon>
        <taxon>Pezizomycotina</taxon>
        <taxon>Sordariomycetes</taxon>
        <taxon>Sordariomycetidae</taxon>
        <taxon>Sordariales</taxon>
        <taxon>Chaetomiaceae</taxon>
        <taxon>Dichotomopilus</taxon>
    </lineage>
</organism>
<accession>A0AAN6VBT3</accession>
<evidence type="ECO:0000256" key="1">
    <source>
        <dbReference type="SAM" id="MobiDB-lite"/>
    </source>
</evidence>
<gene>
    <name evidence="2" type="ORF">C8A04DRAFT_24222</name>
</gene>
<feature type="region of interest" description="Disordered" evidence="1">
    <location>
        <begin position="1"/>
        <end position="21"/>
    </location>
</feature>
<feature type="compositionally biased region" description="Low complexity" evidence="1">
    <location>
        <begin position="370"/>
        <end position="381"/>
    </location>
</feature>
<evidence type="ECO:0000313" key="2">
    <source>
        <dbReference type="EMBL" id="KAK4147675.1"/>
    </source>
</evidence>
<dbReference type="Gene3D" id="6.10.250.3180">
    <property type="match status" value="1"/>
</dbReference>
<dbReference type="RefSeq" id="XP_062641046.1">
    <property type="nucleotide sequence ID" value="XM_062779035.1"/>
</dbReference>
<feature type="region of interest" description="Disordered" evidence="1">
    <location>
        <begin position="193"/>
        <end position="430"/>
    </location>
</feature>
<protein>
    <recommendedName>
        <fullName evidence="4">Elongin-A</fullName>
    </recommendedName>
</protein>
<dbReference type="GO" id="GO:0070449">
    <property type="term" value="C:elongin complex"/>
    <property type="evidence" value="ECO:0007669"/>
    <property type="project" value="InterPro"/>
</dbReference>
<evidence type="ECO:0008006" key="4">
    <source>
        <dbReference type="Google" id="ProtNLM"/>
    </source>
</evidence>
<dbReference type="Pfam" id="PF06881">
    <property type="entry name" value="Elongin_A"/>
    <property type="match status" value="1"/>
</dbReference>